<dbReference type="Proteomes" id="UP000326289">
    <property type="component" value="Unassembled WGS sequence"/>
</dbReference>
<dbReference type="EMBL" id="ML732769">
    <property type="protein sequence ID" value="KAB8278205.1"/>
    <property type="molecule type" value="Genomic_DNA"/>
</dbReference>
<keyword evidence="3" id="KW-1185">Reference proteome</keyword>
<feature type="region of interest" description="Disordered" evidence="1">
    <location>
        <begin position="25"/>
        <end position="51"/>
    </location>
</feature>
<gene>
    <name evidence="2" type="ORF">BDV30DRAFT_204238</name>
</gene>
<organism evidence="2 3">
    <name type="scientific">Aspergillus minisclerotigenes</name>
    <dbReference type="NCBI Taxonomy" id="656917"/>
    <lineage>
        <taxon>Eukaryota</taxon>
        <taxon>Fungi</taxon>
        <taxon>Dikarya</taxon>
        <taxon>Ascomycota</taxon>
        <taxon>Pezizomycotina</taxon>
        <taxon>Eurotiomycetes</taxon>
        <taxon>Eurotiomycetidae</taxon>
        <taxon>Eurotiales</taxon>
        <taxon>Aspergillaceae</taxon>
        <taxon>Aspergillus</taxon>
        <taxon>Aspergillus subgen. Circumdati</taxon>
    </lineage>
</organism>
<evidence type="ECO:0000313" key="2">
    <source>
        <dbReference type="EMBL" id="KAB8278205.1"/>
    </source>
</evidence>
<evidence type="ECO:0000256" key="1">
    <source>
        <dbReference type="SAM" id="MobiDB-lite"/>
    </source>
</evidence>
<dbReference type="AlphaFoldDB" id="A0A5N6JH48"/>
<proteinExistence type="predicted"/>
<evidence type="ECO:0000313" key="3">
    <source>
        <dbReference type="Proteomes" id="UP000326289"/>
    </source>
</evidence>
<sequence length="69" mass="7865">MQQKLCHFITKSAFESWLGTTHRPNAQHVGSNVAKRDGKDGPHNRFEPFNKPVLDREGFNLTGIPYIKT</sequence>
<reference evidence="2 3" key="1">
    <citation type="submission" date="2019-04" db="EMBL/GenBank/DDBJ databases">
        <title>Fungal friends and foes A comparative genomics study of 23 Aspergillus species from section Flavi.</title>
        <authorList>
            <consortium name="DOE Joint Genome Institute"/>
            <person name="Kjaerbolling I."/>
            <person name="Vesth T.C."/>
            <person name="Frisvad J.C."/>
            <person name="Nybo J.L."/>
            <person name="Theobald S."/>
            <person name="Kildgaard S."/>
            <person name="Petersen T.I."/>
            <person name="Kuo A."/>
            <person name="Sato A."/>
            <person name="Lyhne E.K."/>
            <person name="Kogle M.E."/>
            <person name="Wiebenga A."/>
            <person name="Kun R.S."/>
            <person name="Lubbers R.J."/>
            <person name="Makela M.R."/>
            <person name="Barry K."/>
            <person name="Chovatia M."/>
            <person name="Clum A."/>
            <person name="Daum C."/>
            <person name="Haridas S."/>
            <person name="He G."/>
            <person name="LaButti K."/>
            <person name="Lipzen A."/>
            <person name="Mondo S."/>
            <person name="Pangilinan J."/>
            <person name="Riley R."/>
            <person name="Salamov A."/>
            <person name="Simmons B.A."/>
            <person name="Magnuson J.K."/>
            <person name="Henrissat B."/>
            <person name="Mortensen U.H."/>
            <person name="Larsen T.O."/>
            <person name="De vries R.P."/>
            <person name="Grigoriev I.V."/>
            <person name="Machida M."/>
            <person name="Baker S.E."/>
            <person name="Andersen M.R."/>
        </authorList>
    </citation>
    <scope>NUCLEOTIDE SEQUENCE [LARGE SCALE GENOMIC DNA]</scope>
    <source>
        <strain evidence="2 3">CBS 117635</strain>
    </source>
</reference>
<name>A0A5N6JH48_9EURO</name>
<protein>
    <submittedName>
        <fullName evidence="2">Uncharacterized protein</fullName>
    </submittedName>
</protein>
<accession>A0A5N6JH48</accession>
<feature type="compositionally biased region" description="Basic and acidic residues" evidence="1">
    <location>
        <begin position="34"/>
        <end position="51"/>
    </location>
</feature>